<keyword evidence="2" id="KW-1133">Transmembrane helix</keyword>
<evidence type="ECO:0000313" key="4">
    <source>
        <dbReference type="Proteomes" id="UP001141806"/>
    </source>
</evidence>
<feature type="transmembrane region" description="Helical" evidence="2">
    <location>
        <begin position="109"/>
        <end position="135"/>
    </location>
</feature>
<keyword evidence="2" id="KW-0812">Transmembrane</keyword>
<keyword evidence="4" id="KW-1185">Reference proteome</keyword>
<proteinExistence type="predicted"/>
<comment type="caution">
    <text evidence="3">The sequence shown here is derived from an EMBL/GenBank/DDBJ whole genome shotgun (WGS) entry which is preliminary data.</text>
</comment>
<dbReference type="OrthoDB" id="1925129at2759"/>
<evidence type="ECO:0000313" key="3">
    <source>
        <dbReference type="EMBL" id="KAJ4973505.1"/>
    </source>
</evidence>
<evidence type="ECO:0000256" key="1">
    <source>
        <dbReference type="SAM" id="MobiDB-lite"/>
    </source>
</evidence>
<feature type="transmembrane region" description="Helical" evidence="2">
    <location>
        <begin position="175"/>
        <end position="200"/>
    </location>
</feature>
<dbReference type="Proteomes" id="UP001141806">
    <property type="component" value="Unassembled WGS sequence"/>
</dbReference>
<name>A0A9Q0KN09_9MAGN</name>
<feature type="region of interest" description="Disordered" evidence="1">
    <location>
        <begin position="1"/>
        <end position="20"/>
    </location>
</feature>
<accession>A0A9Q0KN09</accession>
<keyword evidence="2" id="KW-0472">Membrane</keyword>
<dbReference type="AlphaFoldDB" id="A0A9Q0KN09"/>
<dbReference type="PANTHER" id="PTHR35508">
    <property type="entry name" value="VOLTAGE-DEPENDENT L-TYPE CALCIUM CHANNEL SUBUNIT"/>
    <property type="match status" value="1"/>
</dbReference>
<feature type="transmembrane region" description="Helical" evidence="2">
    <location>
        <begin position="141"/>
        <end position="168"/>
    </location>
</feature>
<protein>
    <submittedName>
        <fullName evidence="3">Uncharacterized protein</fullName>
    </submittedName>
</protein>
<reference evidence="3" key="1">
    <citation type="journal article" date="2023" name="Plant J.">
        <title>The genome of the king protea, Protea cynaroides.</title>
        <authorList>
            <person name="Chang J."/>
            <person name="Duong T.A."/>
            <person name="Schoeman C."/>
            <person name="Ma X."/>
            <person name="Roodt D."/>
            <person name="Barker N."/>
            <person name="Li Z."/>
            <person name="Van de Peer Y."/>
            <person name="Mizrachi E."/>
        </authorList>
    </citation>
    <scope>NUCLEOTIDE SEQUENCE</scope>
    <source>
        <tissue evidence="3">Young leaves</tissue>
    </source>
</reference>
<organism evidence="3 4">
    <name type="scientific">Protea cynaroides</name>
    <dbReference type="NCBI Taxonomy" id="273540"/>
    <lineage>
        <taxon>Eukaryota</taxon>
        <taxon>Viridiplantae</taxon>
        <taxon>Streptophyta</taxon>
        <taxon>Embryophyta</taxon>
        <taxon>Tracheophyta</taxon>
        <taxon>Spermatophyta</taxon>
        <taxon>Magnoliopsida</taxon>
        <taxon>Proteales</taxon>
        <taxon>Proteaceae</taxon>
        <taxon>Protea</taxon>
    </lineage>
</organism>
<dbReference type="EMBL" id="JAMYWD010000004">
    <property type="protein sequence ID" value="KAJ4973505.1"/>
    <property type="molecule type" value="Genomic_DNA"/>
</dbReference>
<dbReference type="PANTHER" id="PTHR35508:SF1">
    <property type="entry name" value="VOLTAGE-DEPENDENT L-TYPE CALCIUM CHANNEL SUBUNIT"/>
    <property type="match status" value="1"/>
</dbReference>
<gene>
    <name evidence="3" type="ORF">NE237_006679</name>
</gene>
<sequence length="244" mass="26251">MAEANGAETSNGEVVVPENEEKKWTGQPFLEIESIETENPQEEETVYGVLHRLFVEIFFPDSNSSAASSSLLERIKASISHNGPLLREGFKNSSRDLLQWTRRGSPLRAILVVSVGTIILVALTGLLVFMLFFLAATTNAVIISLLMSLAAAGGFLAIFFACVTAIYIGALSVAAFAISTATVSTIIAVVIATGWIGFFWTVWLATKKSMGLAQHSVSMAGSALSAYSSARYARRHHYGANKID</sequence>
<evidence type="ECO:0000256" key="2">
    <source>
        <dbReference type="SAM" id="Phobius"/>
    </source>
</evidence>